<name>A0A6J4S726_9ACTN</name>
<dbReference type="InterPro" id="IPR011050">
    <property type="entry name" value="Pectin_lyase_fold/virulence"/>
</dbReference>
<evidence type="ECO:0000313" key="2">
    <source>
        <dbReference type="EMBL" id="CAA9491364.1"/>
    </source>
</evidence>
<dbReference type="SUPFAM" id="SSF51126">
    <property type="entry name" value="Pectin lyase-like"/>
    <property type="match status" value="1"/>
</dbReference>
<protein>
    <submittedName>
        <fullName evidence="2">Uncharacterized protein</fullName>
    </submittedName>
</protein>
<dbReference type="InterPro" id="IPR006311">
    <property type="entry name" value="TAT_signal"/>
</dbReference>
<feature type="signal peptide" evidence="1">
    <location>
        <begin position="1"/>
        <end position="28"/>
    </location>
</feature>
<dbReference type="PROSITE" id="PS51318">
    <property type="entry name" value="TAT"/>
    <property type="match status" value="1"/>
</dbReference>
<proteinExistence type="predicted"/>
<dbReference type="EMBL" id="CADCVT010000137">
    <property type="protein sequence ID" value="CAA9491364.1"/>
    <property type="molecule type" value="Genomic_DNA"/>
</dbReference>
<reference evidence="2" key="1">
    <citation type="submission" date="2020-02" db="EMBL/GenBank/DDBJ databases">
        <authorList>
            <person name="Meier V. D."/>
        </authorList>
    </citation>
    <scope>NUCLEOTIDE SEQUENCE</scope>
    <source>
        <strain evidence="2">AVDCRST_MAG85</strain>
    </source>
</reference>
<sequence length="427" mass="44659">MKFDRKAMLTMTAGAAAGGLMAAPSARAADPTPGNDDVIFEGVGDGVADDGPALQAALDRLAAAAGGRLVVPHGTFRIATAVRGDFTRKAAGVRIVGSGSASRILIATGVAADAITFAGCFDLVISDLYFVGTPGQADDARCALLLTNCEKAWIRSCGFVGLAVAAATARAVIYASVCDLRISECRFGGCTASSGRNKSVVEVDQWRGIQVENTDFVDWAWLGDVYYSKTPQRSAYSWITVSRAQDHYNDGMDPNEAIFRNLRLDEGAYVPLSVRAANGPRVANVLVENVGVNGNEASGGIGMYFRNVDRLKIRASLVGLQQGGSRRNAVQLNDVVHTEIERLVARGTYDQITTVNCPTLILEDCTYGSLSTTGTTVITGTSPAMLSAAGDVTGLPPGKGLVVMSPNGQVKKRIGIDDSGAVAVTDV</sequence>
<keyword evidence="1" id="KW-0732">Signal</keyword>
<dbReference type="Gene3D" id="2.160.20.10">
    <property type="entry name" value="Single-stranded right-handed beta-helix, Pectin lyase-like"/>
    <property type="match status" value="1"/>
</dbReference>
<organism evidence="2">
    <name type="scientific">uncultured Solirubrobacteraceae bacterium</name>
    <dbReference type="NCBI Taxonomy" id="1162706"/>
    <lineage>
        <taxon>Bacteria</taxon>
        <taxon>Bacillati</taxon>
        <taxon>Actinomycetota</taxon>
        <taxon>Thermoleophilia</taxon>
        <taxon>Solirubrobacterales</taxon>
        <taxon>Solirubrobacteraceae</taxon>
        <taxon>environmental samples</taxon>
    </lineage>
</organism>
<evidence type="ECO:0000256" key="1">
    <source>
        <dbReference type="SAM" id="SignalP"/>
    </source>
</evidence>
<gene>
    <name evidence="2" type="ORF">AVDCRST_MAG85-1246</name>
</gene>
<dbReference type="InterPro" id="IPR012334">
    <property type="entry name" value="Pectin_lyas_fold"/>
</dbReference>
<dbReference type="AlphaFoldDB" id="A0A6J4S726"/>
<feature type="chain" id="PRO_5026889029" evidence="1">
    <location>
        <begin position="29"/>
        <end position="427"/>
    </location>
</feature>
<accession>A0A6J4S726</accession>